<keyword evidence="9" id="KW-0479">Metal-binding</keyword>
<evidence type="ECO:0000256" key="8">
    <source>
        <dbReference type="ARBA" id="ARBA00022692"/>
    </source>
</evidence>
<dbReference type="AlphaFoldDB" id="A0A7Z2ZU22"/>
<dbReference type="Proteomes" id="UP000502415">
    <property type="component" value="Chromosome"/>
</dbReference>
<dbReference type="Pfam" id="PF02411">
    <property type="entry name" value="MerT"/>
    <property type="match status" value="1"/>
</dbReference>
<evidence type="ECO:0000256" key="3">
    <source>
        <dbReference type="ARBA" id="ARBA00017053"/>
    </source>
</evidence>
<dbReference type="GO" id="GO:0015097">
    <property type="term" value="F:mercury ion transmembrane transporter activity"/>
    <property type="evidence" value="ECO:0007669"/>
    <property type="project" value="InterPro"/>
</dbReference>
<sequence length="132" mass="13796">MNANTSSRAPAPPADPPAATERKAGRLVALAVLASLLASTCCVLPLVLVLAGITGAWMATLQSMKPVTPYAIAVTLGALGWAGWLLFRRAQVCSLEDGSCATTRPLLRRVFVGCALFIALLLGFPLVAPLFY</sequence>
<feature type="transmembrane region" description="Helical" evidence="15">
    <location>
        <begin position="107"/>
        <end position="131"/>
    </location>
</feature>
<evidence type="ECO:0000256" key="4">
    <source>
        <dbReference type="ARBA" id="ARBA00022448"/>
    </source>
</evidence>
<feature type="transmembrane region" description="Helical" evidence="15">
    <location>
        <begin position="27"/>
        <end position="58"/>
    </location>
</feature>
<reference evidence="16 17" key="1">
    <citation type="submission" date="2020-04" db="EMBL/GenBank/DDBJ databases">
        <title>Genome sequencing of novel species.</title>
        <authorList>
            <person name="Heo J."/>
            <person name="Kim S.-J."/>
            <person name="Kim J.-S."/>
            <person name="Hong S.-B."/>
            <person name="Kwon S.-W."/>
        </authorList>
    </citation>
    <scope>NUCLEOTIDE SEQUENCE [LARGE SCALE GENOMIC DNA]</scope>
    <source>
        <strain evidence="16 17">GN2-R2</strain>
    </source>
</reference>
<proteinExistence type="inferred from homology"/>
<keyword evidence="10" id="KW-0476">Mercury</keyword>
<evidence type="ECO:0000313" key="17">
    <source>
        <dbReference type="Proteomes" id="UP000502415"/>
    </source>
</evidence>
<dbReference type="GO" id="GO:0046872">
    <property type="term" value="F:metal ion binding"/>
    <property type="evidence" value="ECO:0007669"/>
    <property type="project" value="UniProtKB-KW"/>
</dbReference>
<keyword evidence="11 15" id="KW-1133">Transmembrane helix</keyword>
<evidence type="ECO:0000256" key="15">
    <source>
        <dbReference type="SAM" id="Phobius"/>
    </source>
</evidence>
<feature type="transmembrane region" description="Helical" evidence="15">
    <location>
        <begin position="70"/>
        <end position="87"/>
    </location>
</feature>
<evidence type="ECO:0000256" key="5">
    <source>
        <dbReference type="ARBA" id="ARBA00022466"/>
    </source>
</evidence>
<dbReference type="RefSeq" id="WP_170204288.1">
    <property type="nucleotide sequence ID" value="NZ_CP051685.1"/>
</dbReference>
<evidence type="ECO:0000256" key="6">
    <source>
        <dbReference type="ARBA" id="ARBA00022475"/>
    </source>
</evidence>
<evidence type="ECO:0000256" key="14">
    <source>
        <dbReference type="ARBA" id="ARBA00045720"/>
    </source>
</evidence>
<keyword evidence="5" id="KW-0475">Mercuric resistance</keyword>
<protein>
    <recommendedName>
        <fullName evidence="3">Mercuric transport protein MerT</fullName>
    </recommendedName>
    <alternativeName>
        <fullName evidence="13">Mercury ion transport protein</fullName>
    </alternativeName>
</protein>
<evidence type="ECO:0000256" key="2">
    <source>
        <dbReference type="ARBA" id="ARBA00008224"/>
    </source>
</evidence>
<accession>A0A7Z2ZU22</accession>
<keyword evidence="7" id="KW-0997">Cell inner membrane</keyword>
<evidence type="ECO:0000256" key="9">
    <source>
        <dbReference type="ARBA" id="ARBA00022723"/>
    </source>
</evidence>
<name>A0A7Z2ZU22_9BURK</name>
<evidence type="ECO:0000256" key="7">
    <source>
        <dbReference type="ARBA" id="ARBA00022519"/>
    </source>
</evidence>
<keyword evidence="12 15" id="KW-0472">Membrane</keyword>
<dbReference type="EMBL" id="CP051685">
    <property type="protein sequence ID" value="QJE02201.1"/>
    <property type="molecule type" value="Genomic_DNA"/>
</dbReference>
<dbReference type="KEGG" id="mfy:HH212_21060"/>
<keyword evidence="6" id="KW-1003">Cell membrane</keyword>
<evidence type="ECO:0000256" key="10">
    <source>
        <dbReference type="ARBA" id="ARBA00022914"/>
    </source>
</evidence>
<keyword evidence="8 15" id="KW-0812">Transmembrane</keyword>
<evidence type="ECO:0000256" key="1">
    <source>
        <dbReference type="ARBA" id="ARBA00004429"/>
    </source>
</evidence>
<dbReference type="InterPro" id="IPR003457">
    <property type="entry name" value="Transprt_MerT"/>
</dbReference>
<evidence type="ECO:0000256" key="11">
    <source>
        <dbReference type="ARBA" id="ARBA00022989"/>
    </source>
</evidence>
<keyword evidence="17" id="KW-1185">Reference proteome</keyword>
<keyword evidence="4" id="KW-0813">Transport</keyword>
<organism evidence="16 17">
    <name type="scientific">Massilia forsythiae</name>
    <dbReference type="NCBI Taxonomy" id="2728020"/>
    <lineage>
        <taxon>Bacteria</taxon>
        <taxon>Pseudomonadati</taxon>
        <taxon>Pseudomonadota</taxon>
        <taxon>Betaproteobacteria</taxon>
        <taxon>Burkholderiales</taxon>
        <taxon>Oxalobacteraceae</taxon>
        <taxon>Telluria group</taxon>
        <taxon>Massilia</taxon>
    </lineage>
</organism>
<comment type="subcellular location">
    <subcellularLocation>
        <location evidence="1">Cell inner membrane</location>
        <topology evidence="1">Multi-pass membrane protein</topology>
    </subcellularLocation>
</comment>
<evidence type="ECO:0000313" key="16">
    <source>
        <dbReference type="EMBL" id="QJE02201.1"/>
    </source>
</evidence>
<evidence type="ECO:0000256" key="13">
    <source>
        <dbReference type="ARBA" id="ARBA00030934"/>
    </source>
</evidence>
<comment type="similarity">
    <text evidence="2">Belongs to the MerT family.</text>
</comment>
<gene>
    <name evidence="16" type="ORF">HH212_21060</name>
</gene>
<comment type="function">
    <text evidence="14">Involved in mercury resistance. Probably transfers a mercuric ion from the periplasmic Hg(2+)-binding protein MerP to the cytoplasmic mercuric reductase MerA.</text>
</comment>
<evidence type="ECO:0000256" key="12">
    <source>
        <dbReference type="ARBA" id="ARBA00023136"/>
    </source>
</evidence>
<dbReference type="GO" id="GO:0005886">
    <property type="term" value="C:plasma membrane"/>
    <property type="evidence" value="ECO:0007669"/>
    <property type="project" value="UniProtKB-SubCell"/>
</dbReference>